<dbReference type="AlphaFoldDB" id="A0A7S3TKQ1"/>
<sequence length="246" mass="28271">MLEERSLIKCDGTGSLHAQTLLFVVNQVRLRYTEDALETILSRDADEEGTELRKLIASSYPEDRRKFFSVPSDDRADFADKWDALHEAIRESAPPLKMGQLWMTGAQVAQMLRRMEMLLRKHGKVSLPSLHRHVILDGWLRPTISQVLQSRMDKLLDSFGPDELCHQQVGEVTGECKECSAENVMGWLDPDVEDFFCEACWKKFSPKVLKCSFCNAFQPWMLGKVETVTKMWHCRDCLMQLGIDMV</sequence>
<reference evidence="1" key="1">
    <citation type="submission" date="2021-01" db="EMBL/GenBank/DDBJ databases">
        <authorList>
            <person name="Corre E."/>
            <person name="Pelletier E."/>
            <person name="Niang G."/>
            <person name="Scheremetjew M."/>
            <person name="Finn R."/>
            <person name="Kale V."/>
            <person name="Holt S."/>
            <person name="Cochrane G."/>
            <person name="Meng A."/>
            <person name="Brown T."/>
            <person name="Cohen L."/>
        </authorList>
    </citation>
    <scope>NUCLEOTIDE SEQUENCE</scope>
    <source>
        <strain evidence="1">SPMC142</strain>
    </source>
</reference>
<accession>A0A7S3TKQ1</accession>
<proteinExistence type="predicted"/>
<dbReference type="EMBL" id="HBIQ01085378">
    <property type="protein sequence ID" value="CAE0586695.1"/>
    <property type="molecule type" value="Transcribed_RNA"/>
</dbReference>
<organism evidence="1">
    <name type="scientific">Strombidinopsis acuminata</name>
    <dbReference type="NCBI Taxonomy" id="141414"/>
    <lineage>
        <taxon>Eukaryota</taxon>
        <taxon>Sar</taxon>
        <taxon>Alveolata</taxon>
        <taxon>Ciliophora</taxon>
        <taxon>Intramacronucleata</taxon>
        <taxon>Spirotrichea</taxon>
        <taxon>Choreotrichia</taxon>
        <taxon>Choreotrichida</taxon>
        <taxon>Strombidinopsidae</taxon>
        <taxon>Strombidinopsis</taxon>
    </lineage>
</organism>
<evidence type="ECO:0000313" key="1">
    <source>
        <dbReference type="EMBL" id="CAE0586695.1"/>
    </source>
</evidence>
<dbReference type="InterPro" id="IPR024064">
    <property type="entry name" value="FdhE-like_sf"/>
</dbReference>
<name>A0A7S3TKQ1_9SPIT</name>
<protein>
    <submittedName>
        <fullName evidence="1">Uncharacterized protein</fullName>
    </submittedName>
</protein>
<dbReference type="SUPFAM" id="SSF144020">
    <property type="entry name" value="FdhE-like"/>
    <property type="match status" value="1"/>
</dbReference>
<gene>
    <name evidence="1" type="ORF">SACU0126_LOCUS27249</name>
</gene>